<reference evidence="2" key="1">
    <citation type="submission" date="2022-07" db="EMBL/GenBank/DDBJ databases">
        <title>Genome Sequence of Agrocybe chaxingu.</title>
        <authorList>
            <person name="Buettner E."/>
        </authorList>
    </citation>
    <scope>NUCLEOTIDE SEQUENCE</scope>
    <source>
        <strain evidence="2">MP-N11</strain>
    </source>
</reference>
<organism evidence="2 3">
    <name type="scientific">Agrocybe chaxingu</name>
    <dbReference type="NCBI Taxonomy" id="84603"/>
    <lineage>
        <taxon>Eukaryota</taxon>
        <taxon>Fungi</taxon>
        <taxon>Dikarya</taxon>
        <taxon>Basidiomycota</taxon>
        <taxon>Agaricomycotina</taxon>
        <taxon>Agaricomycetes</taxon>
        <taxon>Agaricomycetidae</taxon>
        <taxon>Agaricales</taxon>
        <taxon>Agaricineae</taxon>
        <taxon>Strophariaceae</taxon>
        <taxon>Agrocybe</taxon>
    </lineage>
</organism>
<dbReference type="AlphaFoldDB" id="A0A9W8MXE7"/>
<sequence>MSTTPFPLPFNIPPTAPQTPVPSSLWNTPMQEDREVPDAGYPLRPLPNGQAAPGGPSSPVSVGSYSSFDDILSPSFVDNMALRLFLSDHQTQELHVIRMVGTSLGGGLPLADLATRICIAAAVFASENRIAARQKSSTDESVGNLAGLFKDLAIRLDDTFQITKQQSTNIRLVVKDLIYEPTRTSFKTLYIDVEAKIRRQPETYQMGNVFGHPAREVKFTAFVKRVASNIRNGFRLDIKKAVLPGTKCMSLETFTLKMAIKYRMGSIADKLQQGYTIHNVLLRRFAWENKELLDVGEDEGEEQSDDDRHDEDVLEDASRKRKRTSKSRPRQQGRIPNGQDFWARIDDWFEGEIEKRGKDFTEPLWKSYIDESIRLDKSRLTTSRSKSQVPSSLLPTTEWGAPSSSGQSSAADLLTPQPTPAATSATSMAPHVQFSTNSIQSLLMSAQASKGSVAGTLGLTPV</sequence>
<dbReference type="EMBL" id="JANKHO010000475">
    <property type="protein sequence ID" value="KAJ3509455.1"/>
    <property type="molecule type" value="Genomic_DNA"/>
</dbReference>
<evidence type="ECO:0000313" key="3">
    <source>
        <dbReference type="Proteomes" id="UP001148786"/>
    </source>
</evidence>
<name>A0A9W8MXE7_9AGAR</name>
<feature type="compositionally biased region" description="Polar residues" evidence="1">
    <location>
        <begin position="380"/>
        <end position="395"/>
    </location>
</feature>
<evidence type="ECO:0000313" key="2">
    <source>
        <dbReference type="EMBL" id="KAJ3509455.1"/>
    </source>
</evidence>
<feature type="region of interest" description="Disordered" evidence="1">
    <location>
        <begin position="380"/>
        <end position="428"/>
    </location>
</feature>
<feature type="region of interest" description="Disordered" evidence="1">
    <location>
        <begin position="296"/>
        <end position="337"/>
    </location>
</feature>
<gene>
    <name evidence="2" type="ORF">NLJ89_g5211</name>
</gene>
<proteinExistence type="predicted"/>
<feature type="compositionally biased region" description="Basic residues" evidence="1">
    <location>
        <begin position="319"/>
        <end position="331"/>
    </location>
</feature>
<feature type="compositionally biased region" description="Pro residues" evidence="1">
    <location>
        <begin position="1"/>
        <end position="20"/>
    </location>
</feature>
<feature type="compositionally biased region" description="Acidic residues" evidence="1">
    <location>
        <begin position="296"/>
        <end position="305"/>
    </location>
</feature>
<feature type="region of interest" description="Disordered" evidence="1">
    <location>
        <begin position="1"/>
        <end position="60"/>
    </location>
</feature>
<keyword evidence="3" id="KW-1185">Reference proteome</keyword>
<feature type="compositionally biased region" description="Low complexity" evidence="1">
    <location>
        <begin position="400"/>
        <end position="411"/>
    </location>
</feature>
<dbReference type="Proteomes" id="UP001148786">
    <property type="component" value="Unassembled WGS sequence"/>
</dbReference>
<feature type="compositionally biased region" description="Polar residues" evidence="1">
    <location>
        <begin position="21"/>
        <end position="30"/>
    </location>
</feature>
<comment type="caution">
    <text evidence="2">The sequence shown here is derived from an EMBL/GenBank/DDBJ whole genome shotgun (WGS) entry which is preliminary data.</text>
</comment>
<dbReference type="OrthoDB" id="3269273at2759"/>
<accession>A0A9W8MXE7</accession>
<protein>
    <submittedName>
        <fullName evidence="2">Uncharacterized protein</fullName>
    </submittedName>
</protein>
<evidence type="ECO:0000256" key="1">
    <source>
        <dbReference type="SAM" id="MobiDB-lite"/>
    </source>
</evidence>